<dbReference type="EMBL" id="JADGIZ020000002">
    <property type="protein sequence ID" value="KAL2919672.1"/>
    <property type="molecule type" value="Genomic_DNA"/>
</dbReference>
<keyword evidence="3" id="KW-1185">Reference proteome</keyword>
<feature type="region of interest" description="Disordered" evidence="1">
    <location>
        <begin position="166"/>
        <end position="198"/>
    </location>
</feature>
<dbReference type="Proteomes" id="UP001527925">
    <property type="component" value="Unassembled WGS sequence"/>
</dbReference>
<evidence type="ECO:0000313" key="2">
    <source>
        <dbReference type="EMBL" id="KAL2919672.1"/>
    </source>
</evidence>
<evidence type="ECO:0000313" key="3">
    <source>
        <dbReference type="Proteomes" id="UP001527925"/>
    </source>
</evidence>
<sequence>MAAVQKIVANNMTIVVPGFVRAKIGNSIADCFVEQFDKTSSQFICKRAERLQMAPDYRCAGICRTPQPDRRILNALRYEGGATVEKLSPSAIVERLCVLRAKNVIKSGMSLDQMSKALRHYRSGDIFIVLEKNFADTDLFKGNFPPLEQATLELNKDTDEPEVDDVDLYAQPGQPHSDPMAVIESEEDGACVSSRQPE</sequence>
<protein>
    <submittedName>
        <fullName evidence="2">Uncharacterized protein</fullName>
    </submittedName>
</protein>
<evidence type="ECO:0000256" key="1">
    <source>
        <dbReference type="SAM" id="MobiDB-lite"/>
    </source>
</evidence>
<proteinExistence type="predicted"/>
<name>A0ABR4NJG2_9FUNG</name>
<reference evidence="2 3" key="1">
    <citation type="submission" date="2023-09" db="EMBL/GenBank/DDBJ databases">
        <title>Pangenome analysis of Batrachochytrium dendrobatidis and related Chytrids.</title>
        <authorList>
            <person name="Yacoub M.N."/>
            <person name="Stajich J.E."/>
            <person name="James T.Y."/>
        </authorList>
    </citation>
    <scope>NUCLEOTIDE SEQUENCE [LARGE SCALE GENOMIC DNA]</scope>
    <source>
        <strain evidence="2 3">JEL0888</strain>
    </source>
</reference>
<accession>A0ABR4NJG2</accession>
<organism evidence="2 3">
    <name type="scientific">Polyrhizophydium stewartii</name>
    <dbReference type="NCBI Taxonomy" id="2732419"/>
    <lineage>
        <taxon>Eukaryota</taxon>
        <taxon>Fungi</taxon>
        <taxon>Fungi incertae sedis</taxon>
        <taxon>Chytridiomycota</taxon>
        <taxon>Chytridiomycota incertae sedis</taxon>
        <taxon>Chytridiomycetes</taxon>
        <taxon>Rhizophydiales</taxon>
        <taxon>Rhizophydiales incertae sedis</taxon>
        <taxon>Polyrhizophydium</taxon>
    </lineage>
</organism>
<gene>
    <name evidence="2" type="ORF">HK105_200586</name>
</gene>
<comment type="caution">
    <text evidence="2">The sequence shown here is derived from an EMBL/GenBank/DDBJ whole genome shotgun (WGS) entry which is preliminary data.</text>
</comment>